<keyword evidence="3" id="KW-1185">Reference proteome</keyword>
<reference evidence="2 3" key="1">
    <citation type="journal article" date="2019" name="Int. J. Syst. Evol. Microbiol.">
        <title>The Global Catalogue of Microorganisms (GCM) 10K type strain sequencing project: providing services to taxonomists for standard genome sequencing and annotation.</title>
        <authorList>
            <consortium name="The Broad Institute Genomics Platform"/>
            <consortium name="The Broad Institute Genome Sequencing Center for Infectious Disease"/>
            <person name="Wu L."/>
            <person name="Ma J."/>
        </authorList>
    </citation>
    <scope>NUCLEOTIDE SEQUENCE [LARGE SCALE GENOMIC DNA]</scope>
    <source>
        <strain evidence="2 3">JCM 3367</strain>
    </source>
</reference>
<evidence type="ECO:0000313" key="3">
    <source>
        <dbReference type="Proteomes" id="UP001499978"/>
    </source>
</evidence>
<dbReference type="EMBL" id="BAAARY010000016">
    <property type="protein sequence ID" value="GAA2529133.1"/>
    <property type="molecule type" value="Genomic_DNA"/>
</dbReference>
<protein>
    <submittedName>
        <fullName evidence="2">Uncharacterized protein</fullName>
    </submittedName>
</protein>
<feature type="compositionally biased region" description="Polar residues" evidence="1">
    <location>
        <begin position="1"/>
        <end position="14"/>
    </location>
</feature>
<dbReference type="Proteomes" id="UP001499978">
    <property type="component" value="Unassembled WGS sequence"/>
</dbReference>
<gene>
    <name evidence="2" type="ORF">GCM10010201_30380</name>
</gene>
<feature type="region of interest" description="Disordered" evidence="1">
    <location>
        <begin position="1"/>
        <end position="57"/>
    </location>
</feature>
<accession>A0ABN3NQ11</accession>
<evidence type="ECO:0000256" key="1">
    <source>
        <dbReference type="SAM" id="MobiDB-lite"/>
    </source>
</evidence>
<evidence type="ECO:0000313" key="2">
    <source>
        <dbReference type="EMBL" id="GAA2529133.1"/>
    </source>
</evidence>
<feature type="region of interest" description="Disordered" evidence="1">
    <location>
        <begin position="87"/>
        <end position="106"/>
    </location>
</feature>
<name>A0ABN3NQ11_9ACTN</name>
<sequence>MGSQAAAEGSTTIAPSGRPGVREGVDDEVADPGLCVDGAGRASFDADPSQPAATATPHKAMADAVLNRVIITRRWCVILEPFRHRRPESTRPQTFTSCLMTDSGSS</sequence>
<proteinExistence type="predicted"/>
<feature type="compositionally biased region" description="Polar residues" evidence="1">
    <location>
        <begin position="90"/>
        <end position="106"/>
    </location>
</feature>
<organism evidence="2 3">
    <name type="scientific">Pilimelia columellifera subsp. columellifera</name>
    <dbReference type="NCBI Taxonomy" id="706583"/>
    <lineage>
        <taxon>Bacteria</taxon>
        <taxon>Bacillati</taxon>
        <taxon>Actinomycetota</taxon>
        <taxon>Actinomycetes</taxon>
        <taxon>Micromonosporales</taxon>
        <taxon>Micromonosporaceae</taxon>
        <taxon>Pilimelia</taxon>
    </lineage>
</organism>
<comment type="caution">
    <text evidence="2">The sequence shown here is derived from an EMBL/GenBank/DDBJ whole genome shotgun (WGS) entry which is preliminary data.</text>
</comment>